<evidence type="ECO:0000256" key="1">
    <source>
        <dbReference type="ARBA" id="ARBA00004651"/>
    </source>
</evidence>
<feature type="transmembrane region" description="Helical" evidence="8">
    <location>
        <begin position="66"/>
        <end position="87"/>
    </location>
</feature>
<keyword evidence="4" id="KW-1003">Cell membrane</keyword>
<feature type="transmembrane region" description="Helical" evidence="8">
    <location>
        <begin position="250"/>
        <end position="273"/>
    </location>
</feature>
<evidence type="ECO:0000256" key="3">
    <source>
        <dbReference type="ARBA" id="ARBA00022448"/>
    </source>
</evidence>
<feature type="transmembrane region" description="Helical" evidence="8">
    <location>
        <begin position="192"/>
        <end position="211"/>
    </location>
</feature>
<dbReference type="Pfam" id="PF03547">
    <property type="entry name" value="Mem_trans"/>
    <property type="match status" value="2"/>
</dbReference>
<comment type="caution">
    <text evidence="9">The sequence shown here is derived from an EMBL/GenBank/DDBJ whole genome shotgun (WGS) entry which is preliminary data.</text>
</comment>
<evidence type="ECO:0000256" key="7">
    <source>
        <dbReference type="ARBA" id="ARBA00023136"/>
    </source>
</evidence>
<dbReference type="Gene3D" id="1.20.1530.20">
    <property type="match status" value="1"/>
</dbReference>
<dbReference type="EMBL" id="JAKVPQ010000012">
    <property type="protein sequence ID" value="MCH4286306.1"/>
    <property type="molecule type" value="Genomic_DNA"/>
</dbReference>
<reference evidence="9 10" key="1">
    <citation type="submission" date="2022-02" db="EMBL/GenBank/DDBJ databases">
        <title>Genome of Erysipelotrichaceae sp. nov. NSJ-176 isolated from human feces.</title>
        <authorList>
            <person name="Abdugheni R."/>
        </authorList>
    </citation>
    <scope>NUCLEOTIDE SEQUENCE [LARGE SCALE GENOMIC DNA]</scope>
    <source>
        <strain evidence="9 10">NSJ-176</strain>
    </source>
</reference>
<dbReference type="RefSeq" id="WP_178695123.1">
    <property type="nucleotide sequence ID" value="NZ_JAKVPQ010000012.1"/>
</dbReference>
<comment type="similarity">
    <text evidence="2">Belongs to the auxin efflux carrier (TC 2.A.69) family.</text>
</comment>
<feature type="transmembrane region" description="Helical" evidence="8">
    <location>
        <begin position="161"/>
        <end position="180"/>
    </location>
</feature>
<proteinExistence type="inferred from homology"/>
<feature type="transmembrane region" description="Helical" evidence="8">
    <location>
        <begin position="285"/>
        <end position="304"/>
    </location>
</feature>
<comment type="subcellular location">
    <subcellularLocation>
        <location evidence="1">Cell membrane</location>
        <topology evidence="1">Multi-pass membrane protein</topology>
    </subcellularLocation>
</comment>
<sequence length="306" mass="33874">MDFSNIFLQMFILFSLMIVGYLCNHYHILGKAENKMLSKLVMTVGVPGLIIASVKNGCPFDDRMELFYVLLVVSGVNMLLPPISIVINKILHVQEDSSLYKFMFIFPNAGFIGFPVISAIFGEGALIYAALFQLPHNVLMYTYGISLVNGGHRAKTSLKDFINPCIVAALIACVICLCDIKEPQMIWQSCTYLGNITTPLGMLIIGSSLADMDMKHVLDDLKVIPFIFLKLLLFPLIVYGIMHMFVTNEILVYVVTITLAMPVATNAVIMTNVYDGNVQLSSKTVFLTTVCSILSIPLLCMILTGF</sequence>
<keyword evidence="5 8" id="KW-0812">Transmembrane</keyword>
<keyword evidence="6 8" id="KW-1133">Transmembrane helix</keyword>
<protein>
    <submittedName>
        <fullName evidence="9">AEC family transporter</fullName>
    </submittedName>
</protein>
<dbReference type="PANTHER" id="PTHR36838">
    <property type="entry name" value="AUXIN EFFLUX CARRIER FAMILY PROTEIN"/>
    <property type="match status" value="1"/>
</dbReference>
<evidence type="ECO:0000256" key="8">
    <source>
        <dbReference type="SAM" id="Phobius"/>
    </source>
</evidence>
<keyword evidence="3" id="KW-0813">Transport</keyword>
<evidence type="ECO:0000313" key="9">
    <source>
        <dbReference type="EMBL" id="MCH4286306.1"/>
    </source>
</evidence>
<name>A0ABS9R9G9_9FIRM</name>
<evidence type="ECO:0000256" key="6">
    <source>
        <dbReference type="ARBA" id="ARBA00022989"/>
    </source>
</evidence>
<dbReference type="Proteomes" id="UP001202402">
    <property type="component" value="Unassembled WGS sequence"/>
</dbReference>
<gene>
    <name evidence="9" type="ORF">LQE99_14365</name>
</gene>
<evidence type="ECO:0000256" key="4">
    <source>
        <dbReference type="ARBA" id="ARBA00022475"/>
    </source>
</evidence>
<keyword evidence="10" id="KW-1185">Reference proteome</keyword>
<accession>A0ABS9R9G9</accession>
<keyword evidence="7 8" id="KW-0472">Membrane</keyword>
<evidence type="ECO:0000256" key="2">
    <source>
        <dbReference type="ARBA" id="ARBA00010145"/>
    </source>
</evidence>
<organism evidence="9 10">
    <name type="scientific">Amedibacillus hominis</name>
    <dbReference type="NCBI Taxonomy" id="2897776"/>
    <lineage>
        <taxon>Bacteria</taxon>
        <taxon>Bacillati</taxon>
        <taxon>Bacillota</taxon>
        <taxon>Erysipelotrichia</taxon>
        <taxon>Erysipelotrichales</taxon>
        <taxon>Erysipelotrichaceae</taxon>
        <taxon>Amedibacillus</taxon>
    </lineage>
</organism>
<evidence type="ECO:0000256" key="5">
    <source>
        <dbReference type="ARBA" id="ARBA00022692"/>
    </source>
</evidence>
<evidence type="ECO:0000313" key="10">
    <source>
        <dbReference type="Proteomes" id="UP001202402"/>
    </source>
</evidence>
<feature type="transmembrane region" description="Helical" evidence="8">
    <location>
        <begin position="223"/>
        <end position="244"/>
    </location>
</feature>
<dbReference type="InterPro" id="IPR004776">
    <property type="entry name" value="Mem_transp_PIN-like"/>
</dbReference>
<dbReference type="InterPro" id="IPR038770">
    <property type="entry name" value="Na+/solute_symporter_sf"/>
</dbReference>
<feature type="transmembrane region" description="Helical" evidence="8">
    <location>
        <begin position="6"/>
        <end position="24"/>
    </location>
</feature>
<feature type="transmembrane region" description="Helical" evidence="8">
    <location>
        <begin position="99"/>
        <end position="121"/>
    </location>
</feature>
<dbReference type="PANTHER" id="PTHR36838:SF1">
    <property type="entry name" value="SLR1864 PROTEIN"/>
    <property type="match status" value="1"/>
</dbReference>